<evidence type="ECO:0000313" key="2">
    <source>
        <dbReference type="EMBL" id="CAL8072341.1"/>
    </source>
</evidence>
<name>A0ABP1PNX2_9HEXA</name>
<feature type="transmembrane region" description="Helical" evidence="1">
    <location>
        <begin position="67"/>
        <end position="86"/>
    </location>
</feature>
<feature type="transmembrane region" description="Helical" evidence="1">
    <location>
        <begin position="6"/>
        <end position="35"/>
    </location>
</feature>
<protein>
    <submittedName>
        <fullName evidence="2">Uncharacterized protein</fullName>
    </submittedName>
</protein>
<reference evidence="2 3" key="1">
    <citation type="submission" date="2024-08" db="EMBL/GenBank/DDBJ databases">
        <authorList>
            <person name="Cucini C."/>
            <person name="Frati F."/>
        </authorList>
    </citation>
    <scope>NUCLEOTIDE SEQUENCE [LARGE SCALE GENOMIC DNA]</scope>
</reference>
<proteinExistence type="predicted"/>
<comment type="caution">
    <text evidence="2">The sequence shown here is derived from an EMBL/GenBank/DDBJ whole genome shotgun (WGS) entry which is preliminary data.</text>
</comment>
<keyword evidence="3" id="KW-1185">Reference proteome</keyword>
<evidence type="ECO:0000256" key="1">
    <source>
        <dbReference type="SAM" id="Phobius"/>
    </source>
</evidence>
<accession>A0ABP1PNX2</accession>
<keyword evidence="1" id="KW-1133">Transmembrane helix</keyword>
<organism evidence="2 3">
    <name type="scientific">Orchesella dallaii</name>
    <dbReference type="NCBI Taxonomy" id="48710"/>
    <lineage>
        <taxon>Eukaryota</taxon>
        <taxon>Metazoa</taxon>
        <taxon>Ecdysozoa</taxon>
        <taxon>Arthropoda</taxon>
        <taxon>Hexapoda</taxon>
        <taxon>Collembola</taxon>
        <taxon>Entomobryomorpha</taxon>
        <taxon>Entomobryoidea</taxon>
        <taxon>Orchesellidae</taxon>
        <taxon>Orchesellinae</taxon>
        <taxon>Orchesella</taxon>
    </lineage>
</organism>
<sequence>MFPLSVIYLFSQLASFVFLGVKTFLQVVLSASSSLSLSRSRLRRRDNPFYQCVSLLDLKSNIVYKNAFILSTLVYIYVGINFTFIFTGNERREWENTRCGCSMASHNITQGIETESNQPKRERSI</sequence>
<dbReference type="EMBL" id="CAXLJM020000007">
    <property type="protein sequence ID" value="CAL8072341.1"/>
    <property type="molecule type" value="Genomic_DNA"/>
</dbReference>
<evidence type="ECO:0000313" key="3">
    <source>
        <dbReference type="Proteomes" id="UP001642540"/>
    </source>
</evidence>
<keyword evidence="1" id="KW-0812">Transmembrane</keyword>
<dbReference type="Proteomes" id="UP001642540">
    <property type="component" value="Unassembled WGS sequence"/>
</dbReference>
<keyword evidence="1" id="KW-0472">Membrane</keyword>
<gene>
    <name evidence="2" type="ORF">ODALV1_LOCUS2122</name>
</gene>